<gene>
    <name evidence="4" type="ORF">GCM10009827_107160</name>
</gene>
<protein>
    <submittedName>
        <fullName evidence="4">LuxR family transcriptional regulator</fullName>
    </submittedName>
</protein>
<evidence type="ECO:0000256" key="1">
    <source>
        <dbReference type="ARBA" id="ARBA00022741"/>
    </source>
</evidence>
<feature type="domain" description="HTH luxR-type" evidence="3">
    <location>
        <begin position="856"/>
        <end position="921"/>
    </location>
</feature>
<dbReference type="InterPro" id="IPR016032">
    <property type="entry name" value="Sig_transdc_resp-reg_C-effctor"/>
</dbReference>
<comment type="caution">
    <text evidence="4">The sequence shown here is derived from an EMBL/GenBank/DDBJ whole genome shotgun (WGS) entry which is preliminary data.</text>
</comment>
<dbReference type="SUPFAM" id="SSF52540">
    <property type="entry name" value="P-loop containing nucleoside triphosphate hydrolases"/>
    <property type="match status" value="1"/>
</dbReference>
<dbReference type="RefSeq" id="WP_344513576.1">
    <property type="nucleotide sequence ID" value="NZ_BAAAQD010000039.1"/>
</dbReference>
<dbReference type="InterPro" id="IPR041664">
    <property type="entry name" value="AAA_16"/>
</dbReference>
<evidence type="ECO:0000313" key="5">
    <source>
        <dbReference type="Proteomes" id="UP001501470"/>
    </source>
</evidence>
<organism evidence="4 5">
    <name type="scientific">Dactylosporangium maewongense</name>
    <dbReference type="NCBI Taxonomy" id="634393"/>
    <lineage>
        <taxon>Bacteria</taxon>
        <taxon>Bacillati</taxon>
        <taxon>Actinomycetota</taxon>
        <taxon>Actinomycetes</taxon>
        <taxon>Micromonosporales</taxon>
        <taxon>Micromonosporaceae</taxon>
        <taxon>Dactylosporangium</taxon>
    </lineage>
</organism>
<dbReference type="PROSITE" id="PS50043">
    <property type="entry name" value="HTH_LUXR_2"/>
    <property type="match status" value="1"/>
</dbReference>
<dbReference type="Gene3D" id="3.40.50.300">
    <property type="entry name" value="P-loop containing nucleotide triphosphate hydrolases"/>
    <property type="match status" value="1"/>
</dbReference>
<dbReference type="CDD" id="cd06170">
    <property type="entry name" value="LuxR_C_like"/>
    <property type="match status" value="1"/>
</dbReference>
<dbReference type="PANTHER" id="PTHR16305">
    <property type="entry name" value="TESTICULAR SOLUBLE ADENYLYL CYCLASE"/>
    <property type="match status" value="1"/>
</dbReference>
<dbReference type="PRINTS" id="PR00038">
    <property type="entry name" value="HTHLUXR"/>
</dbReference>
<proteinExistence type="predicted"/>
<dbReference type="InterPro" id="IPR036388">
    <property type="entry name" value="WH-like_DNA-bd_sf"/>
</dbReference>
<sequence length="927" mass="98867">MSDDPGWRAHTLVGRDHDVALVRSFVDDAAVRGGALVVTGDAGVGKSVLVVDAAGYAATVGAQVIWAVGIEHDAGVSFSGLSQVLSPLLDELDGLDAGHRAALRSALGLQTPSTAPGRLAICNAALDLLVRAAQARPLLLVVDDMPWLDTISAQILAFLARRAVGHRFGVLATARTGEPTEFDTSQLRTHELGPLTDDAARALLDNRHPALAPRSRQRLLAEAQGNPLALLELPIALASRGARPTEVLAPVLPLTGRLQQVFAARIDAMPQGTRDALLLAVLDGSGDVGVLGEPLRAAETLAPAVRERLVTIDVAAAVLRFRHPLIRSAIVGGATEAERRQAHQLLARHHTQDLLRRAWHLAEASTGPDETTAALLQQAAHVNLFRGDAVRAISELLRAADLSPAGTDRSPRLAEAAYLGAIVTGDLRDVPALLDAARRADPEHHGSLAGAVAGAYHLLNETGDVDTAHRLLSGAVNALPDPGDAGNKTLVEALYTLLMVCFFAGRAEFWPDFHTAVERLKPRPPRLLSVLAGTFSDPARAAPPVLDLLDEAVAQLHKENSPARIVRTAIAGSFLDRIGDCREPLWRAVRHGREGGAVTSAIEALALLANDAYFAGRWDEVQTLTAESLDLCRTHNYRLLRWPGLFLQALVAAARGEEFAARAAVQDMTRWAAPRRVGVVTWYAWHVRTLTALPRGEFDEAYRCAAMISPAGRLAPHTPNALWLIMELVEAAARTGRLAEARAHVAAADAAMIGDLSGRLALTVAGARAMAADDAAFPALFDRALSLPDVDRWPFDLARIRLAYGERLRRTRAAAAARDHLRAAADAFDHLRARPWALRAGGELRAAGGHRDAAAATVPSAVLTPQQDQIARLAATGLTNKQIGERLFLSARTVGYHLHQIFPKLGVAARAGLRDALQDRPPPGPVI</sequence>
<evidence type="ECO:0000259" key="3">
    <source>
        <dbReference type="PROSITE" id="PS50043"/>
    </source>
</evidence>
<dbReference type="PANTHER" id="PTHR16305:SF35">
    <property type="entry name" value="TRANSCRIPTIONAL ACTIVATOR DOMAIN"/>
    <property type="match status" value="1"/>
</dbReference>
<dbReference type="InterPro" id="IPR000792">
    <property type="entry name" value="Tscrpt_reg_LuxR_C"/>
</dbReference>
<evidence type="ECO:0000313" key="4">
    <source>
        <dbReference type="EMBL" id="GAA1568011.1"/>
    </source>
</evidence>
<keyword evidence="2" id="KW-0067">ATP-binding</keyword>
<reference evidence="4 5" key="1">
    <citation type="journal article" date="2019" name="Int. J. Syst. Evol. Microbiol.">
        <title>The Global Catalogue of Microorganisms (GCM) 10K type strain sequencing project: providing services to taxonomists for standard genome sequencing and annotation.</title>
        <authorList>
            <consortium name="The Broad Institute Genomics Platform"/>
            <consortium name="The Broad Institute Genome Sequencing Center for Infectious Disease"/>
            <person name="Wu L."/>
            <person name="Ma J."/>
        </authorList>
    </citation>
    <scope>NUCLEOTIDE SEQUENCE [LARGE SCALE GENOMIC DNA]</scope>
    <source>
        <strain evidence="4 5">JCM 15933</strain>
    </source>
</reference>
<dbReference type="InterPro" id="IPR027417">
    <property type="entry name" value="P-loop_NTPase"/>
</dbReference>
<dbReference type="Proteomes" id="UP001501470">
    <property type="component" value="Unassembled WGS sequence"/>
</dbReference>
<dbReference type="Pfam" id="PF00196">
    <property type="entry name" value="GerE"/>
    <property type="match status" value="1"/>
</dbReference>
<dbReference type="EMBL" id="BAAAQD010000039">
    <property type="protein sequence ID" value="GAA1568011.1"/>
    <property type="molecule type" value="Genomic_DNA"/>
</dbReference>
<name>A0ABN2D2Z2_9ACTN</name>
<dbReference type="SMART" id="SM00421">
    <property type="entry name" value="HTH_LUXR"/>
    <property type="match status" value="1"/>
</dbReference>
<dbReference type="Pfam" id="PF13191">
    <property type="entry name" value="AAA_16"/>
    <property type="match status" value="1"/>
</dbReference>
<keyword evidence="1" id="KW-0547">Nucleotide-binding</keyword>
<accession>A0ABN2D2Z2</accession>
<dbReference type="SUPFAM" id="SSF46894">
    <property type="entry name" value="C-terminal effector domain of the bipartite response regulators"/>
    <property type="match status" value="1"/>
</dbReference>
<dbReference type="Gene3D" id="1.10.10.10">
    <property type="entry name" value="Winged helix-like DNA-binding domain superfamily/Winged helix DNA-binding domain"/>
    <property type="match status" value="1"/>
</dbReference>
<evidence type="ECO:0000256" key="2">
    <source>
        <dbReference type="ARBA" id="ARBA00022840"/>
    </source>
</evidence>
<keyword evidence="5" id="KW-1185">Reference proteome</keyword>